<gene>
    <name evidence="2" type="ordered locus">MS53_0229</name>
</gene>
<dbReference type="Gene3D" id="1.20.120.1850">
    <property type="entry name" value="Ebh helix bundles repeating unit (S and A modules)"/>
    <property type="match status" value="1"/>
</dbReference>
<name>Q4A6H3_MYCS5</name>
<dbReference type="STRING" id="262723.MS53_0229"/>
<dbReference type="KEGG" id="msy:MS53_0229"/>
<dbReference type="Proteomes" id="UP000000549">
    <property type="component" value="Chromosome"/>
</dbReference>
<evidence type="ECO:0000313" key="3">
    <source>
        <dbReference type="Proteomes" id="UP000000549"/>
    </source>
</evidence>
<dbReference type="AlphaFoldDB" id="Q4A6H3"/>
<feature type="region of interest" description="Disordered" evidence="1">
    <location>
        <begin position="617"/>
        <end position="645"/>
    </location>
</feature>
<accession>Q4A6H3</accession>
<evidence type="ECO:0000256" key="1">
    <source>
        <dbReference type="SAM" id="MobiDB-lite"/>
    </source>
</evidence>
<sequence>MQFISGSVTAAKTLQAEEQYTNVSQDLRTTLEEKYTAATALLEGETKLKNLDASSNLDTTKATLESAKTALDTAVNALMPELTFVKTKASAVKTASELESLVNPALKAELERQVNELTKDHATEATTMLANLTSLKESLESLQTLVSDGLKMQVDYPRNYYDADNKANFDAALLKASSVFPAFQWTTNSIMVPAPEGDALPNPRAWTKAREKSEFKLQNFVIAPAQAATEESSDSTAAESTAAESTAATVRLATGEAAAEAETQPAASTADLASTVSYLKTLDTDLKAQTAALNGDTTTNKTAYYKPINGRTLYWDGFMPKIVLTDFDKTWEQNSENERKIRAWFREASNWAGLSEQLTKKLGVDKFKNVVLSQPNVTFEIINWNGQTWRVPTVTFNLAAKEGYELTGSTNTIALKIRVVYDSNDANAILFPVQGASSSATPNNASQANDATTIEKVNVYLNYTGPNIELDADLPTVGGQENTSINGTSNVDGAFNTAFRGNPTKGLLFTNRYPNPLLKSVINYVNKFDPKYRATFVTNSKNGVTITKVEKTKELRPGTLDDLVKNRNNVFLQQIKGDKEAVYFAVTALTNDKWLNTVLVRIPLTKFIRSVAPFAAAAPAEPNSDTQEQAGETGETQGSQPARQS</sequence>
<dbReference type="EMBL" id="AE017245">
    <property type="protein sequence ID" value="AAZ43648.2"/>
    <property type="molecule type" value="Genomic_DNA"/>
</dbReference>
<feature type="compositionally biased region" description="Polar residues" evidence="1">
    <location>
        <begin position="623"/>
        <end position="645"/>
    </location>
</feature>
<dbReference type="eggNOG" id="ENOG5032G88">
    <property type="taxonomic scope" value="Bacteria"/>
</dbReference>
<proteinExistence type="predicted"/>
<keyword evidence="3" id="KW-1185">Reference proteome</keyword>
<dbReference type="OrthoDB" id="403204at2"/>
<reference evidence="2 3" key="1">
    <citation type="journal article" date="2005" name="J. Bacteriol.">
        <title>Swine and poultry pathogens: the complete genome sequences of two strains of Mycoplasma hyopneumoniae and a strain of Mycoplasma synoviae.</title>
        <authorList>
            <person name="Vasconcelos A.T."/>
            <person name="Ferreira H.B."/>
            <person name="Bizarro C.V."/>
            <person name="Bonatto S.L."/>
            <person name="Carvalho M.O."/>
            <person name="Pinto P.M."/>
            <person name="Almeida D.F."/>
            <person name="Almeida L.G."/>
            <person name="Almeida R."/>
            <person name="Alves-Filho L."/>
            <person name="Assuncao E.N."/>
            <person name="Azevedo V.A."/>
            <person name="Bogo M.R."/>
            <person name="Brigido M.M."/>
            <person name="Brocchi M."/>
            <person name="Burity H.A."/>
            <person name="Camargo A.A."/>
            <person name="Camargo S.S."/>
            <person name="Carepo M.S."/>
            <person name="Carraro D.M."/>
            <person name="de Mattos Cascardo J.C."/>
            <person name="Castro L.A."/>
            <person name="Cavalcanti G."/>
            <person name="Chemale G."/>
            <person name="Collevatti R.G."/>
            <person name="Cunha C.W."/>
            <person name="Dallagiovanna B."/>
            <person name="Dambros B.P."/>
            <person name="Dellagostin O.A."/>
            <person name="Falcao C."/>
            <person name="Fantinatti-Garboggini F."/>
            <person name="Felipe M.S."/>
            <person name="Fiorentin L."/>
            <person name="Franco G.R."/>
            <person name="Freitas N.S."/>
            <person name="Frias D."/>
            <person name="Grangeiro T.B."/>
            <person name="Grisard E.C."/>
            <person name="Guimaraes C.T."/>
            <person name="Hungria M."/>
            <person name="Jardim S.N."/>
            <person name="Krieger M.A."/>
            <person name="Laurino J.P."/>
            <person name="Lima L.F."/>
            <person name="Lopes M.I."/>
            <person name="Loreto E.L."/>
            <person name="Madeira H.M."/>
            <person name="Manfio G.P."/>
            <person name="Maranhao A.Q."/>
            <person name="Martinkovics C.T."/>
            <person name="Medeiros S.R."/>
            <person name="Moreira M.A."/>
            <person name="Neiva M."/>
            <person name="Ramalho-Neto C.E."/>
            <person name="Nicolas M.F."/>
            <person name="Oliveira S.C."/>
            <person name="Paixao R.F."/>
            <person name="Pedrosa F.O."/>
            <person name="Pena S.D."/>
            <person name="Pereira M."/>
            <person name="Pereira-Ferrari L."/>
            <person name="Piffer I."/>
            <person name="Pinto L.S."/>
            <person name="Potrich D.P."/>
            <person name="Salim A.C."/>
            <person name="Santos F.R."/>
            <person name="Schmitt R."/>
            <person name="Schneider M.P."/>
            <person name="Schrank A."/>
            <person name="Schrank I.S."/>
            <person name="Schuck A.F."/>
            <person name="Seuanez H.N."/>
            <person name="Silva D.W."/>
            <person name="Silva R."/>
            <person name="Silva S.C."/>
            <person name="Soares C.M."/>
            <person name="Souza K.R."/>
            <person name="Souza R.C."/>
            <person name="Staats C.C."/>
            <person name="Steffens M.B."/>
            <person name="Teixeira S.M."/>
            <person name="Urmenyi T.P."/>
            <person name="Vainstein M.H."/>
            <person name="Zuccherato L.W."/>
            <person name="Simpson A.J."/>
            <person name="Zaha A."/>
        </authorList>
    </citation>
    <scope>NUCLEOTIDE SEQUENCE [LARGE SCALE GENOMIC DNA]</scope>
    <source>
        <strain evidence="2 3">53</strain>
    </source>
</reference>
<evidence type="ECO:0000313" key="2">
    <source>
        <dbReference type="EMBL" id="AAZ43648.2"/>
    </source>
</evidence>
<dbReference type="HOGENOM" id="CLU_021630_0_0_14"/>
<organism evidence="2 3">
    <name type="scientific">Mycoplasmopsis synoviae (strain 53)</name>
    <name type="common">Mycoplasma synoviae</name>
    <dbReference type="NCBI Taxonomy" id="262723"/>
    <lineage>
        <taxon>Bacteria</taxon>
        <taxon>Bacillati</taxon>
        <taxon>Mycoplasmatota</taxon>
        <taxon>Mycoplasmoidales</taxon>
        <taxon>Metamycoplasmataceae</taxon>
        <taxon>Mycoplasmopsis</taxon>
    </lineage>
</organism>
<feature type="region of interest" description="Disordered" evidence="1">
    <location>
        <begin position="227"/>
        <end position="248"/>
    </location>
</feature>
<protein>
    <submittedName>
        <fullName evidence="2">Putative phase-variable hemagglutinin</fullName>
    </submittedName>
</protein>